<feature type="signal peptide" evidence="1">
    <location>
        <begin position="1"/>
        <end position="22"/>
    </location>
</feature>
<protein>
    <submittedName>
        <fullName evidence="2">SusD/RagB family nutrient-binding outer membrane lipoprotein</fullName>
    </submittedName>
</protein>
<evidence type="ECO:0000313" key="2">
    <source>
        <dbReference type="EMBL" id="GAA4433873.1"/>
    </source>
</evidence>
<dbReference type="Proteomes" id="UP001500552">
    <property type="component" value="Unassembled WGS sequence"/>
</dbReference>
<dbReference type="InterPro" id="IPR041662">
    <property type="entry name" value="SusD-like_2"/>
</dbReference>
<proteinExistence type="predicted"/>
<evidence type="ECO:0000313" key="3">
    <source>
        <dbReference type="Proteomes" id="UP001500552"/>
    </source>
</evidence>
<dbReference type="EMBL" id="BAABHC010000014">
    <property type="protein sequence ID" value="GAA4433873.1"/>
    <property type="molecule type" value="Genomic_DNA"/>
</dbReference>
<dbReference type="SUPFAM" id="SSF48452">
    <property type="entry name" value="TPR-like"/>
    <property type="match status" value="1"/>
</dbReference>
<gene>
    <name evidence="2" type="ORF">GCM10023188_24060</name>
</gene>
<comment type="caution">
    <text evidence="2">The sequence shown here is derived from an EMBL/GenBank/DDBJ whole genome shotgun (WGS) entry which is preliminary data.</text>
</comment>
<keyword evidence="1" id="KW-0732">Signal</keyword>
<dbReference type="RefSeq" id="WP_345159343.1">
    <property type="nucleotide sequence ID" value="NZ_BAABHC010000014.1"/>
</dbReference>
<feature type="chain" id="PRO_5047402870" evidence="1">
    <location>
        <begin position="23"/>
        <end position="483"/>
    </location>
</feature>
<reference evidence="3" key="1">
    <citation type="journal article" date="2019" name="Int. J. Syst. Evol. Microbiol.">
        <title>The Global Catalogue of Microorganisms (GCM) 10K type strain sequencing project: providing services to taxonomists for standard genome sequencing and annotation.</title>
        <authorList>
            <consortium name="The Broad Institute Genomics Platform"/>
            <consortium name="The Broad Institute Genome Sequencing Center for Infectious Disease"/>
            <person name="Wu L."/>
            <person name="Ma J."/>
        </authorList>
    </citation>
    <scope>NUCLEOTIDE SEQUENCE [LARGE SCALE GENOMIC DNA]</scope>
    <source>
        <strain evidence="3">JCM 17926</strain>
    </source>
</reference>
<accession>A0ABP8LPX1</accession>
<dbReference type="Gene3D" id="1.25.40.390">
    <property type="match status" value="1"/>
</dbReference>
<organism evidence="2 3">
    <name type="scientific">Pontibacter saemangeumensis</name>
    <dbReference type="NCBI Taxonomy" id="1084525"/>
    <lineage>
        <taxon>Bacteria</taxon>
        <taxon>Pseudomonadati</taxon>
        <taxon>Bacteroidota</taxon>
        <taxon>Cytophagia</taxon>
        <taxon>Cytophagales</taxon>
        <taxon>Hymenobacteraceae</taxon>
        <taxon>Pontibacter</taxon>
    </lineage>
</organism>
<keyword evidence="2" id="KW-0449">Lipoprotein</keyword>
<evidence type="ECO:0000256" key="1">
    <source>
        <dbReference type="SAM" id="SignalP"/>
    </source>
</evidence>
<keyword evidence="3" id="KW-1185">Reference proteome</keyword>
<dbReference type="InterPro" id="IPR011990">
    <property type="entry name" value="TPR-like_helical_dom_sf"/>
</dbReference>
<name>A0ABP8LPX1_9BACT</name>
<sequence>MFKNIRKYAVIAALGLTAVATTSCEEYLDINTDPYASTKVEPKLLFNYATTAWAANRAGGDDYVPIALAAQTIASGGNYGWGKGDVYDISPYSTGNTWKVYYATAGLNLKQAIAEAEKASPMNNNAAAQAKIELAAMMYEATLIWGDVPFSESWQEDISYPKFDEQKSVLEQVVALLDEAIAQIDESSSLKISDYDLIYAGDMSKWKSFARSMKFKTYMVMVDKDPSVASKIGQLLSEGGMISSSAQNFSFPFYNVPDKENPRYKLLKRYAGGENIFFFANNNVLSYMKQLQDPRIPIYFDKPEGVGSYNGVDTEAEADENTATISMYLYRPDAPEVVFSYQEQLYLEAEAYARGLGVGQDIGKANELFKMATYEALVFNGIGTETAQQYVTSTLPDLTSVANPVSQIHLMQWIDLMDRPLEAWTQWRRSGSEGNEVPSLVQPEGTPAGGLIRRWVYSPDETTSNPNAPSPAPILTEKMWFDL</sequence>
<dbReference type="Pfam" id="PF12771">
    <property type="entry name" value="SusD-like_2"/>
    <property type="match status" value="1"/>
</dbReference>
<dbReference type="PROSITE" id="PS51257">
    <property type="entry name" value="PROKAR_LIPOPROTEIN"/>
    <property type="match status" value="1"/>
</dbReference>